<reference evidence="1" key="1">
    <citation type="submission" date="2019-11" db="EMBL/GenBank/DDBJ databases">
        <authorList>
            <person name="Li J."/>
        </authorList>
    </citation>
    <scope>NUCLEOTIDE SEQUENCE</scope>
    <source>
        <strain evidence="1">B6B</strain>
    </source>
</reference>
<dbReference type="PANTHER" id="PTHR36441">
    <property type="entry name" value="HYPOTHETICAL CYTOSOLIC PROTEIN"/>
    <property type="match status" value="1"/>
</dbReference>
<dbReference type="Proteomes" id="UP000799092">
    <property type="component" value="Unassembled WGS sequence"/>
</dbReference>
<dbReference type="Gene3D" id="3.30.70.1120">
    <property type="entry name" value="TT1725-like"/>
    <property type="match status" value="1"/>
</dbReference>
<dbReference type="RefSeq" id="WP_153735948.1">
    <property type="nucleotide sequence ID" value="NZ_WJNG01000004.1"/>
</dbReference>
<evidence type="ECO:0000313" key="2">
    <source>
        <dbReference type="Proteomes" id="UP000799092"/>
    </source>
</evidence>
<name>A0A6A8D952_9BACI</name>
<dbReference type="SUPFAM" id="SSF103007">
    <property type="entry name" value="Hypothetical protein TT1725"/>
    <property type="match status" value="1"/>
</dbReference>
<dbReference type="EMBL" id="WJNG01000004">
    <property type="protein sequence ID" value="MRH42303.1"/>
    <property type="molecule type" value="Genomic_DNA"/>
</dbReference>
<comment type="caution">
    <text evidence="1">The sequence shown here is derived from an EMBL/GenBank/DDBJ whole genome shotgun (WGS) entry which is preliminary data.</text>
</comment>
<dbReference type="OrthoDB" id="9809023at2"/>
<protein>
    <submittedName>
        <fullName evidence="1">DUF503 family protein</fullName>
    </submittedName>
</protein>
<dbReference type="Pfam" id="PF04456">
    <property type="entry name" value="DUF503"/>
    <property type="match status" value="1"/>
</dbReference>
<evidence type="ECO:0000313" key="1">
    <source>
        <dbReference type="EMBL" id="MRH42303.1"/>
    </source>
</evidence>
<sequence>MILLAEVECFIYETQSLKQKRSVIKKIITRIQNEYNIAISEMEYQDLWQRTKLGLVTISSNKVQAERVINQAFAMIDSFPEIERTLTNTEWL</sequence>
<accession>A0A6A8D952</accession>
<keyword evidence="2" id="KW-1185">Reference proteome</keyword>
<dbReference type="InterPro" id="IPR036746">
    <property type="entry name" value="TT1725-like_sf"/>
</dbReference>
<dbReference type="AlphaFoldDB" id="A0A6A8D952"/>
<dbReference type="PANTHER" id="PTHR36441:SF1">
    <property type="entry name" value="DUF503 DOMAIN-CONTAINING PROTEIN"/>
    <property type="match status" value="1"/>
</dbReference>
<proteinExistence type="predicted"/>
<dbReference type="InterPro" id="IPR007546">
    <property type="entry name" value="DUF503"/>
</dbReference>
<gene>
    <name evidence="1" type="ORF">GH741_06365</name>
</gene>
<organism evidence="1 2">
    <name type="scientific">Aquibacillus halophilus</name>
    <dbReference type="NCBI Taxonomy" id="930132"/>
    <lineage>
        <taxon>Bacteria</taxon>
        <taxon>Bacillati</taxon>
        <taxon>Bacillota</taxon>
        <taxon>Bacilli</taxon>
        <taxon>Bacillales</taxon>
        <taxon>Bacillaceae</taxon>
        <taxon>Aquibacillus</taxon>
    </lineage>
</organism>